<name>Q12KF6_SHEDO</name>
<accession>Q12KF6</accession>
<evidence type="ECO:0000256" key="4">
    <source>
        <dbReference type="ARBA" id="ARBA00012079"/>
    </source>
</evidence>
<dbReference type="OrthoDB" id="9803192at2"/>
<keyword evidence="5" id="KW-0004">4Fe-4S</keyword>
<keyword evidence="6" id="KW-0028">Amino-acid biosynthesis</keyword>
<evidence type="ECO:0000256" key="8">
    <source>
        <dbReference type="ARBA" id="ARBA00022857"/>
    </source>
</evidence>
<comment type="pathway">
    <text evidence="2">Energy metabolism; nitrogen metabolism.</text>
</comment>
<protein>
    <recommendedName>
        <fullName evidence="16">Glutamate synthase [NADPH] small chain</fullName>
        <ecNumber evidence="4">1.4.1.13</ecNumber>
    </recommendedName>
    <alternativeName>
        <fullName evidence="17">Glutamate synthase subunit beta</fullName>
    </alternativeName>
</protein>
<organism evidence="20 21">
    <name type="scientific">Shewanella denitrificans (strain OS217 / ATCC BAA-1090 / DSM 15013)</name>
    <dbReference type="NCBI Taxonomy" id="318161"/>
    <lineage>
        <taxon>Bacteria</taxon>
        <taxon>Pseudomonadati</taxon>
        <taxon>Pseudomonadota</taxon>
        <taxon>Gammaproteobacteria</taxon>
        <taxon>Alteromonadales</taxon>
        <taxon>Shewanellaceae</taxon>
        <taxon>Shewanella</taxon>
    </lineage>
</organism>
<dbReference type="Gene3D" id="3.50.50.60">
    <property type="entry name" value="FAD/NAD(P)-binding domain"/>
    <property type="match status" value="2"/>
</dbReference>
<evidence type="ECO:0000256" key="6">
    <source>
        <dbReference type="ARBA" id="ARBA00022605"/>
    </source>
</evidence>
<comment type="pathway">
    <text evidence="13">Amino-acid biosynthesis; L-glutamate biosynthesis via GLT pathway; L-glutamate from 2-oxoglutarate and L-glutamine (NADP(+) route): step 1/1.</text>
</comment>
<evidence type="ECO:0000256" key="1">
    <source>
        <dbReference type="ARBA" id="ARBA00001966"/>
    </source>
</evidence>
<evidence type="ECO:0000256" key="12">
    <source>
        <dbReference type="ARBA" id="ARBA00023164"/>
    </source>
</evidence>
<keyword evidence="12" id="KW-0314">Glutamate biosynthesis</keyword>
<reference evidence="20 21" key="1">
    <citation type="submission" date="2006-03" db="EMBL/GenBank/DDBJ databases">
        <title>Complete sequence of Shewanella denitrificans OS217.</title>
        <authorList>
            <consortium name="US DOE Joint Genome Institute"/>
            <person name="Copeland A."/>
            <person name="Lucas S."/>
            <person name="Lapidus A."/>
            <person name="Barry K."/>
            <person name="Detter J.C."/>
            <person name="Glavina del Rio T."/>
            <person name="Hammon N."/>
            <person name="Israni S."/>
            <person name="Dalin E."/>
            <person name="Tice H."/>
            <person name="Pitluck S."/>
            <person name="Brettin T."/>
            <person name="Bruce D."/>
            <person name="Han C."/>
            <person name="Tapia R."/>
            <person name="Gilna P."/>
            <person name="Kiss H."/>
            <person name="Schmutz J."/>
            <person name="Larimer F."/>
            <person name="Land M."/>
            <person name="Hauser L."/>
            <person name="Kyrpides N."/>
            <person name="Lykidis A."/>
            <person name="Richardson P."/>
        </authorList>
    </citation>
    <scope>NUCLEOTIDE SEQUENCE [LARGE SCALE GENOMIC DNA]</scope>
    <source>
        <strain evidence="21">OS217 / ATCC BAA-1090 / DSM 15013</strain>
    </source>
</reference>
<feature type="domain" description="Dihydroprymidine dehydrogenase" evidence="19">
    <location>
        <begin position="24"/>
        <end position="133"/>
    </location>
</feature>
<gene>
    <name evidence="20" type="ordered locus">Sden_2791</name>
</gene>
<comment type="catalytic activity">
    <reaction evidence="14">
        <text>2 L-glutamate + NADP(+) = L-glutamine + 2-oxoglutarate + NADPH + H(+)</text>
        <dbReference type="Rhea" id="RHEA:15501"/>
        <dbReference type="ChEBI" id="CHEBI:15378"/>
        <dbReference type="ChEBI" id="CHEBI:16810"/>
        <dbReference type="ChEBI" id="CHEBI:29985"/>
        <dbReference type="ChEBI" id="CHEBI:57783"/>
        <dbReference type="ChEBI" id="CHEBI:58349"/>
        <dbReference type="ChEBI" id="CHEBI:58359"/>
        <dbReference type="EC" id="1.4.1.13"/>
    </reaction>
</comment>
<keyword evidence="21" id="KW-1185">Reference proteome</keyword>
<evidence type="ECO:0000313" key="20">
    <source>
        <dbReference type="EMBL" id="ABE56070.1"/>
    </source>
</evidence>
<evidence type="ECO:0000256" key="3">
    <source>
        <dbReference type="ARBA" id="ARBA00004909"/>
    </source>
</evidence>
<dbReference type="InterPro" id="IPR036188">
    <property type="entry name" value="FAD/NAD-bd_sf"/>
</dbReference>
<dbReference type="InterPro" id="IPR006006">
    <property type="entry name" value="GltD-like"/>
</dbReference>
<evidence type="ECO:0000313" key="21">
    <source>
        <dbReference type="Proteomes" id="UP000001982"/>
    </source>
</evidence>
<dbReference type="SUPFAM" id="SSF46548">
    <property type="entry name" value="alpha-helical ferredoxin"/>
    <property type="match status" value="1"/>
</dbReference>
<keyword evidence="9 20" id="KW-0560">Oxidoreductase</keyword>
<evidence type="ECO:0000259" key="18">
    <source>
        <dbReference type="Pfam" id="PF07992"/>
    </source>
</evidence>
<dbReference type="RefSeq" id="WP_011497220.1">
    <property type="nucleotide sequence ID" value="NC_007954.1"/>
</dbReference>
<dbReference type="PANTHER" id="PTHR42783:SF3">
    <property type="entry name" value="GLUTAMATE SYNTHASE [NADPH] SMALL CHAIN-RELATED"/>
    <property type="match status" value="1"/>
</dbReference>
<dbReference type="NCBIfam" id="TIGR01318">
    <property type="entry name" value="gltD_gamma_fam"/>
    <property type="match status" value="1"/>
</dbReference>
<dbReference type="Proteomes" id="UP000001982">
    <property type="component" value="Chromosome"/>
</dbReference>
<proteinExistence type="predicted"/>
<dbReference type="KEGG" id="sdn:Sden_2791"/>
<dbReference type="GO" id="GO:0046872">
    <property type="term" value="F:metal ion binding"/>
    <property type="evidence" value="ECO:0007669"/>
    <property type="project" value="UniProtKB-KW"/>
</dbReference>
<evidence type="ECO:0000256" key="5">
    <source>
        <dbReference type="ARBA" id="ARBA00022485"/>
    </source>
</evidence>
<dbReference type="InterPro" id="IPR009051">
    <property type="entry name" value="Helical_ferredxn"/>
</dbReference>
<evidence type="ECO:0000256" key="17">
    <source>
        <dbReference type="ARBA" id="ARBA00080114"/>
    </source>
</evidence>
<dbReference type="EC" id="1.4.1.13" evidence="4"/>
<dbReference type="InterPro" id="IPR023753">
    <property type="entry name" value="FAD/NAD-binding_dom"/>
</dbReference>
<evidence type="ECO:0000256" key="10">
    <source>
        <dbReference type="ARBA" id="ARBA00023004"/>
    </source>
</evidence>
<dbReference type="HOGENOM" id="CLU_000422_3_1_6"/>
<keyword evidence="8" id="KW-0521">NADP</keyword>
<dbReference type="InterPro" id="IPR028261">
    <property type="entry name" value="DPD_II"/>
</dbReference>
<keyword evidence="11" id="KW-0411">Iron-sulfur</keyword>
<evidence type="ECO:0000256" key="11">
    <source>
        <dbReference type="ARBA" id="ARBA00023014"/>
    </source>
</evidence>
<evidence type="ECO:0000256" key="9">
    <source>
        <dbReference type="ARBA" id="ARBA00023002"/>
    </source>
</evidence>
<dbReference type="PRINTS" id="PR00419">
    <property type="entry name" value="ADXRDTASE"/>
</dbReference>
<evidence type="ECO:0000256" key="7">
    <source>
        <dbReference type="ARBA" id="ARBA00022723"/>
    </source>
</evidence>
<dbReference type="EMBL" id="CP000302">
    <property type="protein sequence ID" value="ABE56070.1"/>
    <property type="molecule type" value="Genomic_DNA"/>
</dbReference>
<sequence>MSNDFQFIQVGRHDPKKHDTPLRKTQFIEIYQDFSEPDVKQQADRCLDCGNPYCEWKCPLHNYIPNWLKLAEEGRVMEAATLMHETNTLPEICGRVCPQDRLCEGACTLNDEFGAVTIGNIEKYITDAALAQGWRPDLSHAPKGRTERVAIIGAGPAGLGCADVLARNGVKAVVYDKYPQIGGLLTYGIPSFKLDKSVLATRRTVLEGMGIEFKLNTTVGKDISFQSLLDEYDAVFLGMGTYTAMKARLANEDAKGVIQALPYLIGNTHQLMGSQDPAAPYIDLAGKNVVVLGGGDTAMDCVRTAVRQGAANVSCVYRRDEANMPGSRREVQNAKEEGVEFLFNQQPVAIHTENDAVVGIECVETQMGAADASGRQSAEVIPGSEQILKADAIIIAFGFQASPAPWFKDFGIDTNEWGLVKACKQDDMAFQTTNPKVFAGGDMVRGSDLVVTAIAEGRDAALGILTYLGEQAAQQKDEVQTAACS</sequence>
<comment type="function">
    <text evidence="15">Catalyzes the conversion of L-glutamine and 2-oxoglutarate into two molecules of L-glutamate.</text>
</comment>
<feature type="domain" description="FAD/NAD(P)-binding" evidence="18">
    <location>
        <begin position="148"/>
        <end position="457"/>
    </location>
</feature>
<dbReference type="GO" id="GO:0006537">
    <property type="term" value="P:glutamate biosynthetic process"/>
    <property type="evidence" value="ECO:0007669"/>
    <property type="project" value="UniProtKB-KW"/>
</dbReference>
<dbReference type="AlphaFoldDB" id="Q12KF6"/>
<comment type="pathway">
    <text evidence="3">Nitrogen metabolism.</text>
</comment>
<evidence type="ECO:0000256" key="15">
    <source>
        <dbReference type="ARBA" id="ARBA00053198"/>
    </source>
</evidence>
<evidence type="ECO:0000256" key="14">
    <source>
        <dbReference type="ARBA" id="ARBA00048151"/>
    </source>
</evidence>
<dbReference type="STRING" id="318161.Sden_2791"/>
<dbReference type="Gene3D" id="1.10.1060.10">
    <property type="entry name" value="Alpha-helical ferredoxin"/>
    <property type="match status" value="1"/>
</dbReference>
<evidence type="ECO:0000256" key="13">
    <source>
        <dbReference type="ARBA" id="ARBA00037898"/>
    </source>
</evidence>
<comment type="cofactor">
    <cofactor evidence="1">
        <name>[4Fe-4S] cluster</name>
        <dbReference type="ChEBI" id="CHEBI:49883"/>
    </cofactor>
</comment>
<keyword evidence="7" id="KW-0479">Metal-binding</keyword>
<dbReference type="Pfam" id="PF07992">
    <property type="entry name" value="Pyr_redox_2"/>
    <property type="match status" value="1"/>
</dbReference>
<dbReference type="SUPFAM" id="SSF51971">
    <property type="entry name" value="Nucleotide-binding domain"/>
    <property type="match status" value="1"/>
</dbReference>
<dbReference type="PANTHER" id="PTHR42783">
    <property type="entry name" value="GLUTAMATE SYNTHASE [NADPH] SMALL CHAIN"/>
    <property type="match status" value="1"/>
</dbReference>
<dbReference type="Pfam" id="PF14691">
    <property type="entry name" value="Fer4_20"/>
    <property type="match status" value="1"/>
</dbReference>
<dbReference type="GO" id="GO:0051539">
    <property type="term" value="F:4 iron, 4 sulfur cluster binding"/>
    <property type="evidence" value="ECO:0007669"/>
    <property type="project" value="UniProtKB-KW"/>
</dbReference>
<dbReference type="FunFam" id="1.10.1060.10:FF:000004">
    <property type="entry name" value="Glutamate synthase, small subunit"/>
    <property type="match status" value="1"/>
</dbReference>
<dbReference type="eggNOG" id="COG0493">
    <property type="taxonomic scope" value="Bacteria"/>
</dbReference>
<evidence type="ECO:0000256" key="16">
    <source>
        <dbReference type="ARBA" id="ARBA00073489"/>
    </source>
</evidence>
<dbReference type="GO" id="GO:0004355">
    <property type="term" value="F:glutamate synthase (NADPH) activity"/>
    <property type="evidence" value="ECO:0007669"/>
    <property type="project" value="UniProtKB-EC"/>
</dbReference>
<dbReference type="FunFam" id="3.50.50.60:FF:000068">
    <property type="entry name" value="Glutamate synthase small subunit"/>
    <property type="match status" value="1"/>
</dbReference>
<evidence type="ECO:0000256" key="2">
    <source>
        <dbReference type="ARBA" id="ARBA00004802"/>
    </source>
</evidence>
<evidence type="ECO:0000259" key="19">
    <source>
        <dbReference type="Pfam" id="PF14691"/>
    </source>
</evidence>
<keyword evidence="10" id="KW-0408">Iron</keyword>